<dbReference type="Pfam" id="PF23344">
    <property type="entry name" value="ZP-N"/>
    <property type="match status" value="1"/>
</dbReference>
<evidence type="ECO:0000256" key="1">
    <source>
        <dbReference type="ARBA" id="ARBA00022729"/>
    </source>
</evidence>
<comment type="caution">
    <text evidence="6">The sequence shown here is derived from an EMBL/GenBank/DDBJ whole genome shotgun (WGS) entry which is preliminary data.</text>
</comment>
<dbReference type="PANTHER" id="PTHR14002:SF50">
    <property type="entry name" value="ALPHA-TECTORIN-LIKE-RELATED"/>
    <property type="match status" value="1"/>
</dbReference>
<dbReference type="SMART" id="SM00832">
    <property type="entry name" value="C8"/>
    <property type="match status" value="1"/>
</dbReference>
<organism evidence="6 7">
    <name type="scientific">Pagothenia borchgrevinki</name>
    <name type="common">Bald rockcod</name>
    <name type="synonym">Trematomus borchgrevinki</name>
    <dbReference type="NCBI Taxonomy" id="8213"/>
    <lineage>
        <taxon>Eukaryota</taxon>
        <taxon>Metazoa</taxon>
        <taxon>Chordata</taxon>
        <taxon>Craniata</taxon>
        <taxon>Vertebrata</taxon>
        <taxon>Euteleostomi</taxon>
        <taxon>Actinopterygii</taxon>
        <taxon>Neopterygii</taxon>
        <taxon>Teleostei</taxon>
        <taxon>Neoteleostei</taxon>
        <taxon>Acanthomorphata</taxon>
        <taxon>Eupercaria</taxon>
        <taxon>Perciformes</taxon>
        <taxon>Notothenioidei</taxon>
        <taxon>Nototheniidae</taxon>
        <taxon>Pagothenia</taxon>
    </lineage>
</organism>
<dbReference type="InterPro" id="IPR001507">
    <property type="entry name" value="ZP_dom"/>
</dbReference>
<dbReference type="Pfam" id="PF08742">
    <property type="entry name" value="C8"/>
    <property type="match status" value="1"/>
</dbReference>
<keyword evidence="2" id="KW-1015">Disulfide bond</keyword>
<evidence type="ECO:0000259" key="5">
    <source>
        <dbReference type="PROSITE" id="PS51034"/>
    </source>
</evidence>
<dbReference type="InterPro" id="IPR055355">
    <property type="entry name" value="ZP-C"/>
</dbReference>
<dbReference type="Pfam" id="PF00100">
    <property type="entry name" value="Zona_pellucida"/>
    <property type="match status" value="1"/>
</dbReference>
<evidence type="ECO:0000256" key="3">
    <source>
        <dbReference type="ARBA" id="ARBA00023180"/>
    </source>
</evidence>
<dbReference type="InterPro" id="IPR048290">
    <property type="entry name" value="ZP_chr"/>
</dbReference>
<proteinExistence type="predicted"/>
<dbReference type="PANTHER" id="PTHR14002">
    <property type="entry name" value="ENDOGLIN/TGF-BETA RECEPTOR TYPE III"/>
    <property type="match status" value="1"/>
</dbReference>
<name>A0ABD2HIV7_PAGBO</name>
<reference evidence="6 7" key="1">
    <citation type="journal article" date="2022" name="G3 (Bethesda)">
        <title>Evaluating Illumina-, Nanopore-, and PacBio-based genome assembly strategies with the bald notothen, Trematomus borchgrevinki.</title>
        <authorList>
            <person name="Rayamajhi N."/>
            <person name="Cheng C.C."/>
            <person name="Catchen J.M."/>
        </authorList>
    </citation>
    <scope>NUCLEOTIDE SEQUENCE [LARGE SCALE GENOMIC DNA]</scope>
    <source>
        <strain evidence="6">AGRC-2024</strain>
    </source>
</reference>
<keyword evidence="1 4" id="KW-0732">Signal</keyword>
<dbReference type="EMBL" id="JBIYXZ010002068">
    <property type="protein sequence ID" value="KAL3066186.1"/>
    <property type="molecule type" value="Genomic_DNA"/>
</dbReference>
<keyword evidence="7" id="KW-1185">Reference proteome</keyword>
<gene>
    <name evidence="6" type="ORF">OYC64_016186</name>
</gene>
<dbReference type="InterPro" id="IPR042235">
    <property type="entry name" value="ZP-C_dom"/>
</dbReference>
<reference evidence="6 7" key="2">
    <citation type="journal article" date="2024" name="G3 (Bethesda)">
        <title>The genome of the cryopelagic Antarctic bald notothen, Trematomus borchgrevinki.</title>
        <authorList>
            <person name="Rayamajhi N."/>
            <person name="Rivera-Colon A.G."/>
            <person name="Minhas B.F."/>
            <person name="Cheng C.C."/>
            <person name="Catchen J.M."/>
        </authorList>
    </citation>
    <scope>NUCLEOTIDE SEQUENCE [LARGE SCALE GENOMIC DNA]</scope>
    <source>
        <strain evidence="6">AGRC-2024</strain>
    </source>
</reference>
<dbReference type="Proteomes" id="UP001619887">
    <property type="component" value="Unassembled WGS sequence"/>
</dbReference>
<accession>A0ABD2HIV7</accession>
<dbReference type="Gene3D" id="2.60.40.3210">
    <property type="entry name" value="Zona pellucida, ZP-N domain"/>
    <property type="match status" value="1"/>
</dbReference>
<dbReference type="InterPro" id="IPR014853">
    <property type="entry name" value="VWF/SSPO/ZAN-like_Cys-rich_dom"/>
</dbReference>
<evidence type="ECO:0000313" key="6">
    <source>
        <dbReference type="EMBL" id="KAL3066186.1"/>
    </source>
</evidence>
<dbReference type="AlphaFoldDB" id="A0ABD2HIV7"/>
<feature type="domain" description="ZP" evidence="5">
    <location>
        <begin position="523"/>
        <end position="778"/>
    </location>
</feature>
<evidence type="ECO:0000256" key="4">
    <source>
        <dbReference type="SAM" id="SignalP"/>
    </source>
</evidence>
<keyword evidence="3" id="KW-0325">Glycoprotein</keyword>
<dbReference type="PROSITE" id="PS51034">
    <property type="entry name" value="ZP_2"/>
    <property type="match status" value="1"/>
</dbReference>
<evidence type="ECO:0000256" key="2">
    <source>
        <dbReference type="ARBA" id="ARBA00023157"/>
    </source>
</evidence>
<protein>
    <recommendedName>
        <fullName evidence="5">ZP domain-containing protein</fullName>
    </recommendedName>
</protein>
<feature type="signal peptide" evidence="4">
    <location>
        <begin position="1"/>
        <end position="19"/>
    </location>
</feature>
<sequence length="798" mass="85674">MKLLLLLAVAASQMELSDSQTVTLNAPGGNINISTMPITFYGETYTWVHVKIGNKVEVCLKNDPSEDDIDCMVTNEGVASDKVYYSIQKGSVAPPSSLVNIKTQGLGYIYFQFHTGATNNMVWVFYNFGLQAAFYTSHAAGLPFSDSLELSTTVGGTVMETWEPPAGAYTYRDVSGCRGSGGAVMPGSEMPNLGPCSTVLCSLSAVISNVTACGPEEVCQADNTCAEVPKAPVVCTVTGSTVIGFHGAVHSVQDRCAYSLMEPEGSASFNLMAAFRERRRTDVPLLDHLILSLPGVTMYLEQGGRVRVGGEALVLSSTAQLMHGVELSKDQTGVTAKFPSSNMTLFFDGNSAHVTGLPEAVEGLCGSPSNSSWTTTPTAEKSSISLPGCEIQYQDSVDSAINCNRSTDHCNLMRQPPFSACHEHTDPEPYISACTHTLCRYPSVDGVDCHFLEAYAKACSLEANVTLEDWRSTSGCSPPPLCQQPCSDHEFCGAEIRSSSRCFCRAGFASKYRATKSLGEPPVCRQGSATVTLAGCLLADKGIDFSTLHLKDPSCKGHMDPQSHLVTFSFDSSNTCGTEVMKNGSQTVYENSIVSSNRSSGGVITRQDQLKIDFSCFYKQPEVKSVSFTIRDSSVVQHIVSGEWNYTLTMKAFSDAGLLQNVGPTTEIKLNQTVWLQLEAGGLDANMVAMVTDSCWATNQVSPDDSLRYDLIINGCPNPADDTVQMQGNGQGTSSVFSFNMFEFSGGSSEIYLHCKLELCPTQGQACTPSCGGAARRRRRSAKYAGGNAALITMGWRN</sequence>
<dbReference type="InterPro" id="IPR055356">
    <property type="entry name" value="ZP-N"/>
</dbReference>
<dbReference type="Gene3D" id="2.60.40.4100">
    <property type="entry name" value="Zona pellucida, ZP-C domain"/>
    <property type="match status" value="1"/>
</dbReference>
<dbReference type="SMART" id="SM00241">
    <property type="entry name" value="ZP"/>
    <property type="match status" value="1"/>
</dbReference>
<evidence type="ECO:0000313" key="7">
    <source>
        <dbReference type="Proteomes" id="UP001619887"/>
    </source>
</evidence>
<feature type="chain" id="PRO_5044778878" description="ZP domain-containing protein" evidence="4">
    <location>
        <begin position="20"/>
        <end position="798"/>
    </location>
</feature>
<dbReference type="PRINTS" id="PR00023">
    <property type="entry name" value="ZPELLUCIDA"/>
</dbReference>